<accession>A0A0N4WTW9</accession>
<evidence type="ECO:0000313" key="8">
    <source>
        <dbReference type="WBParaSite" id="HPLM_0001506101-mRNA-1"/>
    </source>
</evidence>
<proteinExistence type="inferred from homology"/>
<dbReference type="InterPro" id="IPR036412">
    <property type="entry name" value="HAD-like_sf"/>
</dbReference>
<dbReference type="GO" id="GO:0046872">
    <property type="term" value="F:metal ion binding"/>
    <property type="evidence" value="ECO:0007669"/>
    <property type="project" value="UniProtKB-KW"/>
</dbReference>
<comment type="cofactor">
    <cofactor evidence="5">
        <name>Mg(2+)</name>
        <dbReference type="ChEBI" id="CHEBI:18420"/>
    </cofactor>
    <text evidence="5">Divalent metal ions. Mg(2+) is the most effective.</text>
</comment>
<reference evidence="8" key="1">
    <citation type="submission" date="2017-02" db="UniProtKB">
        <authorList>
            <consortium name="WormBaseParasite"/>
        </authorList>
    </citation>
    <scope>IDENTIFICATION</scope>
</reference>
<dbReference type="PANTHER" id="PTHR19288:SF93">
    <property type="entry name" value="FI11325P-RELATED"/>
    <property type="match status" value="1"/>
</dbReference>
<dbReference type="STRING" id="6290.A0A0N4WTW9"/>
<dbReference type="AlphaFoldDB" id="A0A0N4WTW9"/>
<dbReference type="GO" id="GO:0016791">
    <property type="term" value="F:phosphatase activity"/>
    <property type="evidence" value="ECO:0007669"/>
    <property type="project" value="InterPro"/>
</dbReference>
<dbReference type="PIRSF" id="PIRSF000915">
    <property type="entry name" value="PGP-type_phosphatase"/>
    <property type="match status" value="1"/>
</dbReference>
<dbReference type="Proteomes" id="UP000268014">
    <property type="component" value="Unassembled WGS sequence"/>
</dbReference>
<dbReference type="InterPro" id="IPR023214">
    <property type="entry name" value="HAD_sf"/>
</dbReference>
<dbReference type="InterPro" id="IPR006349">
    <property type="entry name" value="PGP_euk"/>
</dbReference>
<feature type="binding site" evidence="5">
    <location>
        <position position="22"/>
    </location>
    <ligand>
        <name>Mg(2+)</name>
        <dbReference type="ChEBI" id="CHEBI:18420"/>
    </ligand>
</feature>
<feature type="binding site" evidence="5">
    <location>
        <position position="244"/>
    </location>
    <ligand>
        <name>Mg(2+)</name>
        <dbReference type="ChEBI" id="CHEBI:18420"/>
    </ligand>
</feature>
<dbReference type="NCBIfam" id="TIGR01452">
    <property type="entry name" value="PGP_euk"/>
    <property type="match status" value="1"/>
</dbReference>
<feature type="active site" description="Proton donor" evidence="3">
    <location>
        <position position="22"/>
    </location>
</feature>
<evidence type="ECO:0000256" key="1">
    <source>
        <dbReference type="ARBA" id="ARBA00022801"/>
    </source>
</evidence>
<dbReference type="PANTHER" id="PTHR19288">
    <property type="entry name" value="4-NITROPHENYLPHOSPHATASE-RELATED"/>
    <property type="match status" value="1"/>
</dbReference>
<evidence type="ECO:0000256" key="5">
    <source>
        <dbReference type="PIRSR" id="PIRSR000915-3"/>
    </source>
</evidence>
<feature type="binding site" evidence="4">
    <location>
        <position position="219"/>
    </location>
    <ligand>
        <name>substrate</name>
    </ligand>
</feature>
<evidence type="ECO:0000313" key="7">
    <source>
        <dbReference type="Proteomes" id="UP000268014"/>
    </source>
</evidence>
<sequence length="295" mass="32869">MTPPTISREDLLEFETFLFDADGVLWMGDIPIPGAIEFVSALQEAGKRTFIISNNPTKTMDQYMSKISRLGFRGFTKENVVNAGVVMAAYMKNRQDFAGKQVYLLGTETLKTTLESEGNVQCFGTGPDHFRDYSDHDFVFNMDFSAKPKAVVASYDPHFSYPKIMKAVNYLQRDVVEFLVTDEDQTFPGPVPGVVLPGSGAISSCIRAVSGRTPLVFGKPHKAMADFLRDKGHIDPKKTVMFGDRLDTDIQFANENGFTSCLMLTGVHSLDDVVEAERRGQKNLVPNYIFSFLSR</sequence>
<protein>
    <submittedName>
        <fullName evidence="8">4-nitrophenylphosphatase</fullName>
    </submittedName>
</protein>
<feature type="binding site" evidence="4">
    <location>
        <begin position="53"/>
        <end position="55"/>
    </location>
    <ligand>
        <name>substrate</name>
    </ligand>
</feature>
<dbReference type="NCBIfam" id="TIGR01460">
    <property type="entry name" value="HAD-SF-IIA"/>
    <property type="match status" value="1"/>
</dbReference>
<keyword evidence="5" id="KW-0479">Metal-binding</keyword>
<dbReference type="WBParaSite" id="HPLM_0001506101-mRNA-1">
    <property type="protein sequence ID" value="HPLM_0001506101-mRNA-1"/>
    <property type="gene ID" value="HPLM_0001506101"/>
</dbReference>
<dbReference type="OrthoDB" id="10262843at2759"/>
<name>A0A0N4WTW9_HAEPC</name>
<reference evidence="6 7" key="2">
    <citation type="submission" date="2018-11" db="EMBL/GenBank/DDBJ databases">
        <authorList>
            <consortium name="Pathogen Informatics"/>
        </authorList>
    </citation>
    <scope>NUCLEOTIDE SEQUENCE [LARGE SCALE GENOMIC DNA]</scope>
    <source>
        <strain evidence="6 7">MHpl1</strain>
    </source>
</reference>
<dbReference type="GO" id="GO:0005737">
    <property type="term" value="C:cytoplasm"/>
    <property type="evidence" value="ECO:0007669"/>
    <property type="project" value="TreeGrafter"/>
</dbReference>
<dbReference type="InterPro" id="IPR006357">
    <property type="entry name" value="HAD-SF_hydro_IIA"/>
</dbReference>
<dbReference type="OMA" id="CETDIKF"/>
<dbReference type="EMBL" id="UZAF01018814">
    <property type="protein sequence ID" value="VDO55221.1"/>
    <property type="molecule type" value="Genomic_DNA"/>
</dbReference>
<keyword evidence="1 2" id="KW-0378">Hydrolase</keyword>
<dbReference type="Pfam" id="PF13242">
    <property type="entry name" value="Hydrolase_like"/>
    <property type="match status" value="1"/>
</dbReference>
<evidence type="ECO:0000256" key="2">
    <source>
        <dbReference type="PIRNR" id="PIRNR000915"/>
    </source>
</evidence>
<feature type="binding site" evidence="5">
    <location>
        <position position="20"/>
    </location>
    <ligand>
        <name>Mg(2+)</name>
        <dbReference type="ChEBI" id="CHEBI:18420"/>
    </ligand>
</feature>
<dbReference type="Pfam" id="PF13344">
    <property type="entry name" value="Hydrolase_6"/>
    <property type="match status" value="1"/>
</dbReference>
<keyword evidence="5" id="KW-0460">Magnesium</keyword>
<evidence type="ECO:0000256" key="4">
    <source>
        <dbReference type="PIRSR" id="PIRSR000915-2"/>
    </source>
</evidence>
<evidence type="ECO:0000256" key="3">
    <source>
        <dbReference type="PIRSR" id="PIRSR000915-1"/>
    </source>
</evidence>
<evidence type="ECO:0000313" key="6">
    <source>
        <dbReference type="EMBL" id="VDO55221.1"/>
    </source>
</evidence>
<organism evidence="8">
    <name type="scientific">Haemonchus placei</name>
    <name type="common">Barber's pole worm</name>
    <dbReference type="NCBI Taxonomy" id="6290"/>
    <lineage>
        <taxon>Eukaryota</taxon>
        <taxon>Metazoa</taxon>
        <taxon>Ecdysozoa</taxon>
        <taxon>Nematoda</taxon>
        <taxon>Chromadorea</taxon>
        <taxon>Rhabditida</taxon>
        <taxon>Rhabditina</taxon>
        <taxon>Rhabditomorpha</taxon>
        <taxon>Strongyloidea</taxon>
        <taxon>Trichostrongylidae</taxon>
        <taxon>Haemonchus</taxon>
    </lineage>
</organism>
<dbReference type="Gene3D" id="3.40.50.1000">
    <property type="entry name" value="HAD superfamily/HAD-like"/>
    <property type="match status" value="2"/>
</dbReference>
<gene>
    <name evidence="6" type="ORF">HPLM_LOCUS15053</name>
</gene>
<dbReference type="SUPFAM" id="SSF56784">
    <property type="entry name" value="HAD-like"/>
    <property type="match status" value="1"/>
</dbReference>
<feature type="active site" description="Nucleophile" evidence="3">
    <location>
        <position position="20"/>
    </location>
</feature>
<keyword evidence="7" id="KW-1185">Reference proteome</keyword>
<comment type="similarity">
    <text evidence="2">Belongs to the HAD-like hydrolase superfamily.</text>
</comment>